<dbReference type="WBParaSite" id="ACRNAN_scaffold5972.g15782.t1">
    <property type="protein sequence ID" value="ACRNAN_scaffold5972.g15782.t1"/>
    <property type="gene ID" value="ACRNAN_scaffold5972.g15782"/>
</dbReference>
<protein>
    <submittedName>
        <fullName evidence="3">Uncharacterized protein</fullName>
    </submittedName>
</protein>
<evidence type="ECO:0000256" key="1">
    <source>
        <dbReference type="SAM" id="Phobius"/>
    </source>
</evidence>
<keyword evidence="1" id="KW-1133">Transmembrane helix</keyword>
<keyword evidence="1" id="KW-0812">Transmembrane</keyword>
<name>A0A914E678_9BILA</name>
<sequence>MGGIFSTLGFNQPFFFTLVGIILLLVVTTALVADSAEDSKPDINFETGTKYHSHLRVNIRTPLDKLTSRSREYKPINIY</sequence>
<accession>A0A914E678</accession>
<organism evidence="2 3">
    <name type="scientific">Acrobeloides nanus</name>
    <dbReference type="NCBI Taxonomy" id="290746"/>
    <lineage>
        <taxon>Eukaryota</taxon>
        <taxon>Metazoa</taxon>
        <taxon>Ecdysozoa</taxon>
        <taxon>Nematoda</taxon>
        <taxon>Chromadorea</taxon>
        <taxon>Rhabditida</taxon>
        <taxon>Tylenchina</taxon>
        <taxon>Cephalobomorpha</taxon>
        <taxon>Cephaloboidea</taxon>
        <taxon>Cephalobidae</taxon>
        <taxon>Acrobeloides</taxon>
    </lineage>
</organism>
<dbReference type="Proteomes" id="UP000887540">
    <property type="component" value="Unplaced"/>
</dbReference>
<reference evidence="3" key="1">
    <citation type="submission" date="2022-11" db="UniProtKB">
        <authorList>
            <consortium name="WormBaseParasite"/>
        </authorList>
    </citation>
    <scope>IDENTIFICATION</scope>
</reference>
<evidence type="ECO:0000313" key="3">
    <source>
        <dbReference type="WBParaSite" id="ACRNAN_scaffold5972.g15782.t1"/>
    </source>
</evidence>
<keyword evidence="2" id="KW-1185">Reference proteome</keyword>
<keyword evidence="1" id="KW-0472">Membrane</keyword>
<feature type="transmembrane region" description="Helical" evidence="1">
    <location>
        <begin position="14"/>
        <end position="33"/>
    </location>
</feature>
<proteinExistence type="predicted"/>
<dbReference type="AlphaFoldDB" id="A0A914E678"/>
<evidence type="ECO:0000313" key="2">
    <source>
        <dbReference type="Proteomes" id="UP000887540"/>
    </source>
</evidence>